<protein>
    <submittedName>
        <fullName evidence="1">Uncharacterized protein</fullName>
    </submittedName>
</protein>
<dbReference type="RefSeq" id="WP_268616872.1">
    <property type="nucleotide sequence ID" value="NZ_JAMDMX010000078.1"/>
</dbReference>
<proteinExistence type="predicted"/>
<dbReference type="Proteomes" id="UP001527099">
    <property type="component" value="Unassembled WGS sequence"/>
</dbReference>
<accession>A0ABT4GHM1</accession>
<organism evidence="1 2">
    <name type="scientific">Paenibacillus alginolyticus</name>
    <dbReference type="NCBI Taxonomy" id="59839"/>
    <lineage>
        <taxon>Bacteria</taxon>
        <taxon>Bacillati</taxon>
        <taxon>Bacillota</taxon>
        <taxon>Bacilli</taxon>
        <taxon>Bacillales</taxon>
        <taxon>Paenibacillaceae</taxon>
        <taxon>Paenibacillus</taxon>
    </lineage>
</organism>
<comment type="caution">
    <text evidence="1">The sequence shown here is derived from an EMBL/GenBank/DDBJ whole genome shotgun (WGS) entry which is preliminary data.</text>
</comment>
<sequence>MQIVSAENALILERTSNKVQIHWIIGRLESETLWSNFEHLGCNSEDRRERGAVISVIKSMRNMHAERRALFCRFTGFSTSKAGNRGSSFRENVNYAVLSKNKASTFR</sequence>
<name>A0ABT4GHM1_9BACL</name>
<evidence type="ECO:0000313" key="1">
    <source>
        <dbReference type="EMBL" id="MCY9695616.1"/>
    </source>
</evidence>
<reference evidence="1 2" key="1">
    <citation type="submission" date="2022-05" db="EMBL/GenBank/DDBJ databases">
        <title>Genome Sequencing of Bee-Associated Microbes.</title>
        <authorList>
            <person name="Dunlap C."/>
        </authorList>
    </citation>
    <scope>NUCLEOTIDE SEQUENCE [LARGE SCALE GENOMIC DNA]</scope>
    <source>
        <strain evidence="1 2">NRRL B-14421</strain>
    </source>
</reference>
<evidence type="ECO:0000313" key="2">
    <source>
        <dbReference type="Proteomes" id="UP001527099"/>
    </source>
</evidence>
<keyword evidence="2" id="KW-1185">Reference proteome</keyword>
<gene>
    <name evidence="1" type="ORF">M5X19_22310</name>
</gene>
<dbReference type="EMBL" id="JAMDMX010000078">
    <property type="protein sequence ID" value="MCY9695616.1"/>
    <property type="molecule type" value="Genomic_DNA"/>
</dbReference>